<sequence length="343" mass="36504">MTKTMRRWQITAAGRENLKLIDAIIPTPGPGEILIKVAAVSLNYRDKLLIDAGFGLPNPMKEPFVPMSDLSGAVVAIGDGVTRFAEGDRVISTFIPDWIEGDGPGTARHPNGRTLGGPVAGVLAEYVILSEEWAVRGPDRLSHIEASTLPCAGLTAWTALVERGNLKAGQKVVVLGTGGVSLFGLQIALLHGAEVIVVSGDDDKLTKAKKLGAQYGINRKNVDWVETVYAITNDHGADHILETIGGAHLDKSLNAAAVTGRITLIGIFDGFSVSGSFLPLAVKRLVVEGVQVGHRKALEDLVKAYDLSDTKPIIEALYKMEDLNVALDHLDRGPFGKIVVEVG</sequence>
<proteinExistence type="predicted"/>
<evidence type="ECO:0000313" key="1">
    <source>
        <dbReference type="EMBL" id="UXN59501.1"/>
    </source>
</evidence>
<evidence type="ECO:0000313" key="2">
    <source>
        <dbReference type="Proteomes" id="UP001061991"/>
    </source>
</evidence>
<dbReference type="EMBL" id="CP104973">
    <property type="protein sequence ID" value="UXN59501.1"/>
    <property type="molecule type" value="Genomic_DNA"/>
</dbReference>
<accession>A0ACD4D0X6</accession>
<dbReference type="Proteomes" id="UP001061991">
    <property type="component" value="Chromosome"/>
</dbReference>
<keyword evidence="2" id="KW-1185">Reference proteome</keyword>
<name>A0ACD4D0X6_9HYPH</name>
<protein>
    <submittedName>
        <fullName evidence="1">NAD(P)-dependent alcohol dehydrogenase</fullName>
    </submittedName>
</protein>
<gene>
    <name evidence="1" type="ORF">N8E88_23350</name>
</gene>
<organism evidence="1 2">
    <name type="scientific">Phyllobacterium zundukense</name>
    <dbReference type="NCBI Taxonomy" id="1867719"/>
    <lineage>
        <taxon>Bacteria</taxon>
        <taxon>Pseudomonadati</taxon>
        <taxon>Pseudomonadota</taxon>
        <taxon>Alphaproteobacteria</taxon>
        <taxon>Hyphomicrobiales</taxon>
        <taxon>Phyllobacteriaceae</taxon>
        <taxon>Phyllobacterium</taxon>
    </lineage>
</organism>
<reference evidence="1" key="1">
    <citation type="submission" date="2022-09" db="EMBL/GenBank/DDBJ databases">
        <title>Interaction between co-microsymbionts with complementary sets of symbiotic genes in legume-rhizobium systems.</title>
        <authorList>
            <person name="Safronova V."/>
            <person name="Sazanova A."/>
            <person name="Afonin A."/>
            <person name="Chirak E."/>
        </authorList>
    </citation>
    <scope>NUCLEOTIDE SEQUENCE</scope>
    <source>
        <strain evidence="1">A18/3m</strain>
    </source>
</reference>